<gene>
    <name evidence="2" type="ORF">C3L24_09075</name>
</gene>
<accession>A0A6N4DQW1</accession>
<sequence length="117" mass="13055">MTRHPMAPVAALLSLLLAGCSAPPAPGVWIAEPGGEADYSRLSVEYDGRAELFIPEQEAALLRCFWRAASTQGILLQCAYAERERQEVFYDFRIDPDGGATLSRDDRSLARFRRQPR</sequence>
<dbReference type="EMBL" id="PQCO01000217">
    <property type="protein sequence ID" value="PUE00661.1"/>
    <property type="molecule type" value="Genomic_DNA"/>
</dbReference>
<dbReference type="PROSITE" id="PS51257">
    <property type="entry name" value="PROKAR_LIPOPROTEIN"/>
    <property type="match status" value="1"/>
</dbReference>
<protein>
    <recommendedName>
        <fullName evidence="4">Lipoprotein</fullName>
    </recommendedName>
</protein>
<reference evidence="2 3" key="1">
    <citation type="submission" date="2018-01" db="EMBL/GenBank/DDBJ databases">
        <title>Novel co-symbiosis in the lucinid bivalve Phacoides pectinatus.</title>
        <authorList>
            <person name="Lim S.J."/>
            <person name="Davis B.G."/>
            <person name="Gill D.E."/>
            <person name="Engel A.S."/>
            <person name="Anderson L.C."/>
            <person name="Campbell B.J."/>
        </authorList>
    </citation>
    <scope>NUCLEOTIDE SEQUENCE [LARGE SCALE GENOMIC DNA]</scope>
    <source>
        <strain evidence="2">N3_P5</strain>
    </source>
</reference>
<evidence type="ECO:0008006" key="4">
    <source>
        <dbReference type="Google" id="ProtNLM"/>
    </source>
</evidence>
<comment type="caution">
    <text evidence="2">The sequence shown here is derived from an EMBL/GenBank/DDBJ whole genome shotgun (WGS) entry which is preliminary data.</text>
</comment>
<organism evidence="2 3">
    <name type="scientific">Candidatus Sedimenticola endophacoides</name>
    <dbReference type="NCBI Taxonomy" id="2548426"/>
    <lineage>
        <taxon>Bacteria</taxon>
        <taxon>Pseudomonadati</taxon>
        <taxon>Pseudomonadota</taxon>
        <taxon>Gammaproteobacteria</taxon>
        <taxon>Chromatiales</taxon>
        <taxon>Sedimenticolaceae</taxon>
        <taxon>Sedimenticola</taxon>
    </lineage>
</organism>
<feature type="chain" id="PRO_5026877844" description="Lipoprotein" evidence="1">
    <location>
        <begin position="25"/>
        <end position="117"/>
    </location>
</feature>
<name>A0A6N4DQW1_9GAMM</name>
<evidence type="ECO:0000256" key="1">
    <source>
        <dbReference type="SAM" id="SignalP"/>
    </source>
</evidence>
<proteinExistence type="predicted"/>
<keyword evidence="1" id="KW-0732">Signal</keyword>
<dbReference type="Proteomes" id="UP000250928">
    <property type="component" value="Unassembled WGS sequence"/>
</dbReference>
<evidence type="ECO:0000313" key="3">
    <source>
        <dbReference type="Proteomes" id="UP000250928"/>
    </source>
</evidence>
<dbReference type="AlphaFoldDB" id="A0A6N4DQW1"/>
<feature type="signal peptide" evidence="1">
    <location>
        <begin position="1"/>
        <end position="24"/>
    </location>
</feature>
<evidence type="ECO:0000313" key="2">
    <source>
        <dbReference type="EMBL" id="PUE00661.1"/>
    </source>
</evidence>